<dbReference type="InterPro" id="IPR002347">
    <property type="entry name" value="SDR_fam"/>
</dbReference>
<gene>
    <name evidence="2" type="ORF">A8145_29260</name>
    <name evidence="1" type="ORF">BAE39_31255</name>
</gene>
<evidence type="ECO:0000313" key="1">
    <source>
        <dbReference type="EMBL" id="OBP75011.1"/>
    </source>
</evidence>
<dbReference type="Proteomes" id="UP000093748">
    <property type="component" value="Unassembled WGS sequence"/>
</dbReference>
<organism evidence="1 4">
    <name type="scientific">Rhizobium loti</name>
    <name type="common">Mesorhizobium loti</name>
    <dbReference type="NCBI Taxonomy" id="381"/>
    <lineage>
        <taxon>Bacteria</taxon>
        <taxon>Pseudomonadati</taxon>
        <taxon>Pseudomonadota</taxon>
        <taxon>Alphaproteobacteria</taxon>
        <taxon>Hyphomicrobiales</taxon>
        <taxon>Phyllobacteriaceae</taxon>
        <taxon>Mesorhizobium</taxon>
    </lineage>
</organism>
<sequence>MSDVAHGRQIRPTEPSALVEKFVHRIAYRTLEAVGHKVSEPSEAEAQLSILWSHWATPTSPPKTALASPTRWMGRDHAQECVRVNPAYRNEFETPMLRTGFAIRGLDVNTAMADPDDSVPIGCVARPEDIADVVLLSASDAARYMCGVSVEVNGGRAVA</sequence>
<dbReference type="InterPro" id="IPR036291">
    <property type="entry name" value="NAD(P)-bd_dom_sf"/>
</dbReference>
<reference evidence="1" key="3">
    <citation type="submission" date="2016-06" db="EMBL/GenBank/DDBJ databases">
        <authorList>
            <person name="Kjaerup R.B."/>
            <person name="Dalgaard T.S."/>
            <person name="Juul-Madsen H.R."/>
        </authorList>
    </citation>
    <scope>NUCLEOTIDE SEQUENCE</scope>
    <source>
        <strain evidence="1">R7ANS::ICEMlSym2042</strain>
    </source>
</reference>
<protein>
    <recommendedName>
        <fullName evidence="5">SDR family oxidoreductase</fullName>
    </recommendedName>
</protein>
<evidence type="ECO:0000313" key="2">
    <source>
        <dbReference type="EMBL" id="OBQ69497.1"/>
    </source>
</evidence>
<evidence type="ECO:0008006" key="5">
    <source>
        <dbReference type="Google" id="ProtNLM"/>
    </source>
</evidence>
<evidence type="ECO:0000313" key="3">
    <source>
        <dbReference type="Proteomes" id="UP000093737"/>
    </source>
</evidence>
<dbReference type="EMBL" id="LZTJ01000016">
    <property type="protein sequence ID" value="OBP75011.1"/>
    <property type="molecule type" value="Genomic_DNA"/>
</dbReference>
<reference evidence="2 3" key="1">
    <citation type="submission" date="2016-05" db="EMBL/GenBank/DDBJ databases">
        <authorList>
            <person name="Ramsay J.P."/>
        </authorList>
    </citation>
    <scope>NUCLEOTIDE SEQUENCE [LARGE SCALE GENOMIC DNA]</scope>
    <source>
        <strain evidence="2 3">NZP2042</strain>
    </source>
</reference>
<dbReference type="Proteomes" id="UP000093737">
    <property type="component" value="Unassembled WGS sequence"/>
</dbReference>
<accession>A0A1A5I7U3</accession>
<evidence type="ECO:0000313" key="4">
    <source>
        <dbReference type="Proteomes" id="UP000093748"/>
    </source>
</evidence>
<dbReference type="SUPFAM" id="SSF51735">
    <property type="entry name" value="NAD(P)-binding Rossmann-fold domains"/>
    <property type="match status" value="1"/>
</dbReference>
<dbReference type="Pfam" id="PF13561">
    <property type="entry name" value="adh_short_C2"/>
    <property type="match status" value="1"/>
</dbReference>
<reference evidence="4" key="2">
    <citation type="submission" date="2016-06" db="EMBL/GenBank/DDBJ databases">
        <title>NZP2037 Pacbio-Illumina hybrid assembly.</title>
        <authorList>
            <person name="Ramsay J.P."/>
        </authorList>
    </citation>
    <scope>NUCLEOTIDE SEQUENCE [LARGE SCALE GENOMIC DNA]</scope>
    <source>
        <strain evidence="4">R7ANS::ICEMlSym2042</strain>
    </source>
</reference>
<name>A0A1A5I7U3_RHILI</name>
<dbReference type="EMBL" id="LYTK01000009">
    <property type="protein sequence ID" value="OBQ69497.1"/>
    <property type="molecule type" value="Genomic_DNA"/>
</dbReference>
<proteinExistence type="predicted"/>
<dbReference type="AlphaFoldDB" id="A0A1A5I7U3"/>
<comment type="caution">
    <text evidence="1">The sequence shown here is derived from an EMBL/GenBank/DDBJ whole genome shotgun (WGS) entry which is preliminary data.</text>
</comment>
<dbReference type="RefSeq" id="WP_065005240.1">
    <property type="nucleotide sequence ID" value="NZ_CP033334.1"/>
</dbReference>
<dbReference type="Gene3D" id="3.40.50.720">
    <property type="entry name" value="NAD(P)-binding Rossmann-like Domain"/>
    <property type="match status" value="1"/>
</dbReference>